<reference evidence="2 3" key="1">
    <citation type="submission" date="2017-05" db="EMBL/GenBank/DDBJ databases">
        <title>Full genome sequence of Pseudorhodoplanes sinuspersici.</title>
        <authorList>
            <person name="Dastgheib S.M.M."/>
            <person name="Shavandi M."/>
            <person name="Tirandaz H."/>
        </authorList>
    </citation>
    <scope>NUCLEOTIDE SEQUENCE [LARGE SCALE GENOMIC DNA]</scope>
    <source>
        <strain evidence="2 3">RIPI110</strain>
    </source>
</reference>
<evidence type="ECO:0000313" key="3">
    <source>
        <dbReference type="Proteomes" id="UP000194137"/>
    </source>
</evidence>
<organism evidence="2 3">
    <name type="scientific">Pseudorhodoplanes sinuspersici</name>
    <dbReference type="NCBI Taxonomy" id="1235591"/>
    <lineage>
        <taxon>Bacteria</taxon>
        <taxon>Pseudomonadati</taxon>
        <taxon>Pseudomonadota</taxon>
        <taxon>Alphaproteobacteria</taxon>
        <taxon>Hyphomicrobiales</taxon>
        <taxon>Pseudorhodoplanes</taxon>
    </lineage>
</organism>
<feature type="region of interest" description="Disordered" evidence="1">
    <location>
        <begin position="461"/>
        <end position="481"/>
    </location>
</feature>
<dbReference type="RefSeq" id="WP_086090593.1">
    <property type="nucleotide sequence ID" value="NZ_CP021112.1"/>
</dbReference>
<evidence type="ECO:0000313" key="2">
    <source>
        <dbReference type="EMBL" id="ARQ02163.1"/>
    </source>
</evidence>
<dbReference type="OrthoDB" id="237412at2"/>
<dbReference type="SUPFAM" id="SSF56954">
    <property type="entry name" value="Outer membrane efflux proteins (OEP)"/>
    <property type="match status" value="1"/>
</dbReference>
<dbReference type="PANTHER" id="PTHR30203:SF24">
    <property type="entry name" value="BLR4935 PROTEIN"/>
    <property type="match status" value="1"/>
</dbReference>
<dbReference type="PROSITE" id="PS51257">
    <property type="entry name" value="PROKAR_LIPOPROTEIN"/>
    <property type="match status" value="1"/>
</dbReference>
<dbReference type="GO" id="GO:0015562">
    <property type="term" value="F:efflux transmembrane transporter activity"/>
    <property type="evidence" value="ECO:0007669"/>
    <property type="project" value="InterPro"/>
</dbReference>
<evidence type="ECO:0000256" key="1">
    <source>
        <dbReference type="SAM" id="MobiDB-lite"/>
    </source>
</evidence>
<dbReference type="PANTHER" id="PTHR30203">
    <property type="entry name" value="OUTER MEMBRANE CATION EFFLUX PROTEIN"/>
    <property type="match status" value="1"/>
</dbReference>
<dbReference type="Gene3D" id="1.20.1600.10">
    <property type="entry name" value="Outer membrane efflux proteins (OEP)"/>
    <property type="match status" value="1"/>
</dbReference>
<dbReference type="KEGG" id="psin:CAK95_25975"/>
<proteinExistence type="predicted"/>
<sequence>MKSVHTLSPWRKQITCVVLTGLLLSGCKAFSPDGGMDLVASVASQDLQKDVAIIATADQAEQIQSRIDGLLRKPLTADSAVQIALLNNRGLQAAYNALGIAEAEMVSASLPPAPTVSLERLVSPFEREIEWRIIGNIVALVTLPARASIAADRFEQARLQAVEATLRLAAETRRNYYRVVAARQLAAYLDQSKGAAEAATKTARQLGETGAMNKIDQAREQVFYADVTAQLGLARQRMETERERLIRTMGLWGRNLSFILPGTLPALPRKPYAQPTIEMEAVARRVDIQSARIELAALAKTYGLTEASRFVNLLELSGIRKTKQSRSTGEKEISRGFEADLQIPIFDLGETRVRAAEQTYMQAVNRLAEKAVNARSEAREAYRRYRASYDIARHFRDEVVPLRKIISDETLLRYNAMLIDVFDVLIEARQRLAANGQAIEAQRDFWLASVDMHVAITGGGGAGGDAPQSMAAAPSGGSAGH</sequence>
<feature type="compositionally biased region" description="Low complexity" evidence="1">
    <location>
        <begin position="466"/>
        <end position="481"/>
    </location>
</feature>
<keyword evidence="3" id="KW-1185">Reference proteome</keyword>
<name>A0A1W6ZXX5_9HYPH</name>
<protein>
    <submittedName>
        <fullName evidence="2">Copper resistance protein</fullName>
    </submittedName>
</protein>
<accession>A0A1W6ZXX5</accession>
<gene>
    <name evidence="2" type="ORF">CAK95_25975</name>
</gene>
<dbReference type="InterPro" id="IPR010131">
    <property type="entry name" value="MdtP/NodT-like"/>
</dbReference>
<dbReference type="EMBL" id="CP021112">
    <property type="protein sequence ID" value="ARQ02163.1"/>
    <property type="molecule type" value="Genomic_DNA"/>
</dbReference>
<dbReference type="AlphaFoldDB" id="A0A1W6ZXX5"/>
<dbReference type="Proteomes" id="UP000194137">
    <property type="component" value="Chromosome"/>
</dbReference>
<dbReference type="STRING" id="1235591.CAK95_25975"/>